<dbReference type="InterPro" id="IPR042099">
    <property type="entry name" value="ANL_N_sf"/>
</dbReference>
<reference evidence="7 8" key="1">
    <citation type="submission" date="2020-08" db="EMBL/GenBank/DDBJ databases">
        <authorList>
            <person name="Koutsovoulos G."/>
            <person name="Danchin GJ E."/>
        </authorList>
    </citation>
    <scope>NUCLEOTIDE SEQUENCE [LARGE SCALE GENOMIC DNA]</scope>
</reference>
<dbReference type="OrthoDB" id="10253869at2759"/>
<dbReference type="GO" id="GO:0005777">
    <property type="term" value="C:peroxisome"/>
    <property type="evidence" value="ECO:0007669"/>
    <property type="project" value="UniProtKB-SubCell"/>
</dbReference>
<evidence type="ECO:0000256" key="3">
    <source>
        <dbReference type="ARBA" id="ARBA00022598"/>
    </source>
</evidence>
<evidence type="ECO:0000256" key="4">
    <source>
        <dbReference type="ARBA" id="ARBA00023140"/>
    </source>
</evidence>
<dbReference type="Gene3D" id="3.40.50.12780">
    <property type="entry name" value="N-terminal domain of ligase-like"/>
    <property type="match status" value="1"/>
</dbReference>
<evidence type="ECO:0000259" key="6">
    <source>
        <dbReference type="Pfam" id="PF13193"/>
    </source>
</evidence>
<evidence type="ECO:0000313" key="7">
    <source>
        <dbReference type="EMBL" id="CAD2185586.1"/>
    </source>
</evidence>
<dbReference type="Proteomes" id="UP000580250">
    <property type="component" value="Unassembled WGS sequence"/>
</dbReference>
<dbReference type="GO" id="GO:0016405">
    <property type="term" value="F:CoA-ligase activity"/>
    <property type="evidence" value="ECO:0007669"/>
    <property type="project" value="TreeGrafter"/>
</dbReference>
<evidence type="ECO:0000256" key="1">
    <source>
        <dbReference type="ARBA" id="ARBA00004275"/>
    </source>
</evidence>
<gene>
    <name evidence="7" type="ORF">MENT_LOCUS38025</name>
</gene>
<evidence type="ECO:0000313" key="8">
    <source>
        <dbReference type="Proteomes" id="UP000580250"/>
    </source>
</evidence>
<dbReference type="SUPFAM" id="SSF56801">
    <property type="entry name" value="Acetyl-CoA synthetase-like"/>
    <property type="match status" value="1"/>
</dbReference>
<feature type="domain" description="AMP-dependent synthetase/ligase" evidence="5">
    <location>
        <begin position="16"/>
        <end position="426"/>
    </location>
</feature>
<dbReference type="InterPro" id="IPR000873">
    <property type="entry name" value="AMP-dep_synth/lig_dom"/>
</dbReference>
<accession>A0A6V7WEZ6</accession>
<dbReference type="InterPro" id="IPR025110">
    <property type="entry name" value="AMP-bd_C"/>
</dbReference>
<protein>
    <submittedName>
        <fullName evidence="7">Uncharacterized protein</fullName>
    </submittedName>
</protein>
<dbReference type="AlphaFoldDB" id="A0A6V7WEZ6"/>
<dbReference type="EMBL" id="CAJEWN010000551">
    <property type="protein sequence ID" value="CAD2185586.1"/>
    <property type="molecule type" value="Genomic_DNA"/>
</dbReference>
<organism evidence="7 8">
    <name type="scientific">Meloidogyne enterolobii</name>
    <name type="common">Root-knot nematode worm</name>
    <name type="synonym">Meloidogyne mayaguensis</name>
    <dbReference type="NCBI Taxonomy" id="390850"/>
    <lineage>
        <taxon>Eukaryota</taxon>
        <taxon>Metazoa</taxon>
        <taxon>Ecdysozoa</taxon>
        <taxon>Nematoda</taxon>
        <taxon>Chromadorea</taxon>
        <taxon>Rhabditida</taxon>
        <taxon>Tylenchina</taxon>
        <taxon>Tylenchomorpha</taxon>
        <taxon>Tylenchoidea</taxon>
        <taxon>Meloidogynidae</taxon>
        <taxon>Meloidogyninae</taxon>
        <taxon>Meloidogyne</taxon>
    </lineage>
</organism>
<evidence type="ECO:0000256" key="2">
    <source>
        <dbReference type="ARBA" id="ARBA00006432"/>
    </source>
</evidence>
<dbReference type="Pfam" id="PF00501">
    <property type="entry name" value="AMP-binding"/>
    <property type="match status" value="1"/>
</dbReference>
<dbReference type="PANTHER" id="PTHR24096:SF149">
    <property type="entry name" value="AMP-BINDING DOMAIN-CONTAINING PROTEIN-RELATED"/>
    <property type="match status" value="1"/>
</dbReference>
<comment type="caution">
    <text evidence="7">The sequence shown here is derived from an EMBL/GenBank/DDBJ whole genome shotgun (WGS) entry which is preliminary data.</text>
</comment>
<feature type="domain" description="AMP-binding enzyme C-terminal" evidence="6">
    <location>
        <begin position="477"/>
        <end position="565"/>
    </location>
</feature>
<dbReference type="PANTHER" id="PTHR24096">
    <property type="entry name" value="LONG-CHAIN-FATTY-ACID--COA LIGASE"/>
    <property type="match status" value="1"/>
</dbReference>
<proteinExistence type="inferred from homology"/>
<sequence length="578" mass="65690">MPSLIEKYFHLQILKSAEYFDNDIAIIDISTGCSLTFSDIYNKSIQLSSVLHQFKFLKPKDVVLCVLNNNIYFPVILLGFSLNGILVTGASPNSTIEELNHFINKTGCKIILTENGKHLDWLASKSKELDITLILLDKEKKQKGINFFEFLESNKNIENRERNKFLEEFEANKFLGGTNRDDEDDPLFVALLSSSTSEYAKLILLTHRNYINTTEILKPIFDKISNGKRGITIAAQPFYHASGLWILCYCLLFGHRSLVMKEFEPIKYLNVVEENKIETLSLNPLMIASIVEQMEIEKEKFDLVCYFNIIISNYLNSLVLCKTIISGGWMDSTNASEKLINYCSSLKNFVNSYGMTEIVLVSHMIPLGMDKKDNRITKSVGRLLPGFEYKIVDCLSNEDLVSNKNYSPGTKGELWLRSASIMYGYLNDPILNKKAIDSDGWFHTGDIVYEDHDGFFFVLDRISNLIIVDGHQVWPTELEAILLLHPRVQEACVVGVKIKLNGNFVDAPKAIVVLSKIDKEEENEETISLILKEILLFTNERLERHQQITGGIMSVDSLPKTPFGKIARGKVRGMFLKD</sequence>
<comment type="subcellular location">
    <subcellularLocation>
        <location evidence="1">Peroxisome</location>
    </subcellularLocation>
</comment>
<dbReference type="Gene3D" id="3.30.300.30">
    <property type="match status" value="1"/>
</dbReference>
<dbReference type="InterPro" id="IPR045851">
    <property type="entry name" value="AMP-bd_C_sf"/>
</dbReference>
<evidence type="ECO:0000259" key="5">
    <source>
        <dbReference type="Pfam" id="PF00501"/>
    </source>
</evidence>
<name>A0A6V7WEZ6_MELEN</name>
<keyword evidence="3" id="KW-0436">Ligase</keyword>
<comment type="similarity">
    <text evidence="2">Belongs to the ATP-dependent AMP-binding enzyme family.</text>
</comment>
<keyword evidence="4" id="KW-0576">Peroxisome</keyword>
<dbReference type="Pfam" id="PF13193">
    <property type="entry name" value="AMP-binding_C"/>
    <property type="match status" value="1"/>
</dbReference>